<name>A0A9W8XKE5_9PLEO</name>
<dbReference type="AlphaFoldDB" id="A0A9W8XKE5"/>
<evidence type="ECO:0000313" key="2">
    <source>
        <dbReference type="EMBL" id="KAJ4352517.1"/>
    </source>
</evidence>
<dbReference type="Proteomes" id="UP001140513">
    <property type="component" value="Unassembled WGS sequence"/>
</dbReference>
<evidence type="ECO:0000256" key="1">
    <source>
        <dbReference type="SAM" id="Coils"/>
    </source>
</evidence>
<accession>A0A9W8XKE5</accession>
<keyword evidence="3" id="KW-1185">Reference proteome</keyword>
<proteinExistence type="predicted"/>
<dbReference type="GeneID" id="80911396"/>
<protein>
    <submittedName>
        <fullName evidence="2">Uncharacterized protein</fullName>
    </submittedName>
</protein>
<feature type="coiled-coil region" evidence="1">
    <location>
        <begin position="123"/>
        <end position="285"/>
    </location>
</feature>
<dbReference type="OrthoDB" id="10593299at2759"/>
<keyword evidence="1" id="KW-0175">Coiled coil</keyword>
<organism evidence="2 3">
    <name type="scientific">Didymosphaeria variabile</name>
    <dbReference type="NCBI Taxonomy" id="1932322"/>
    <lineage>
        <taxon>Eukaryota</taxon>
        <taxon>Fungi</taxon>
        <taxon>Dikarya</taxon>
        <taxon>Ascomycota</taxon>
        <taxon>Pezizomycotina</taxon>
        <taxon>Dothideomycetes</taxon>
        <taxon>Pleosporomycetidae</taxon>
        <taxon>Pleosporales</taxon>
        <taxon>Massarineae</taxon>
        <taxon>Didymosphaeriaceae</taxon>
        <taxon>Didymosphaeria</taxon>
    </lineage>
</organism>
<sequence length="290" mass="32563">MARVGGYQAYPQDFYMACAWIAARGSRPKATPSDLEHEPKTYKRRVSGLNVGYDSETGEYLNDFVIMSTGAEMKRKAPAEEDAAPKKEASASATGINTLSIHYGPHTHLSLGLADLLLAEDNIVSQVDQNENALRQLNELLDKAQKECQEMVQGNKRLKLNAQSVQDKNNGFGAVNNTLTRENLKLRTDLEVEKKQNAEFRERQNKIFEEGRKEFATQLEHEKTKAAKVESEREQEKKVAKDLRKKLDIMTAEFVKKAAEIAGNVEKEKRRADEARAKLATIQAVIGRTI</sequence>
<comment type="caution">
    <text evidence="2">The sequence shown here is derived from an EMBL/GenBank/DDBJ whole genome shotgun (WGS) entry which is preliminary data.</text>
</comment>
<reference evidence="2" key="1">
    <citation type="submission" date="2022-10" db="EMBL/GenBank/DDBJ databases">
        <title>Tapping the CABI collections for fungal endophytes: first genome assemblies for Collariella, Neodidymelliopsis, Ascochyta clinopodiicola, Didymella pomorum, Didymosphaeria variabile, Neocosmospora piperis and Neocucurbitaria cava.</title>
        <authorList>
            <person name="Hill R."/>
        </authorList>
    </citation>
    <scope>NUCLEOTIDE SEQUENCE</scope>
    <source>
        <strain evidence="2">IMI 356815</strain>
    </source>
</reference>
<dbReference type="EMBL" id="JAPEUX010000005">
    <property type="protein sequence ID" value="KAJ4352517.1"/>
    <property type="molecule type" value="Genomic_DNA"/>
</dbReference>
<gene>
    <name evidence="2" type="ORF">N0V89_007866</name>
</gene>
<evidence type="ECO:0000313" key="3">
    <source>
        <dbReference type="Proteomes" id="UP001140513"/>
    </source>
</evidence>
<dbReference type="RefSeq" id="XP_056070873.1">
    <property type="nucleotide sequence ID" value="XM_056216626.1"/>
</dbReference>